<evidence type="ECO:0008006" key="8">
    <source>
        <dbReference type="Google" id="ProtNLM"/>
    </source>
</evidence>
<name>A0A370C897_ASPNG</name>
<dbReference type="PANTHER" id="PTHR48021:SF1">
    <property type="entry name" value="GH07001P-RELATED"/>
    <property type="match status" value="1"/>
</dbReference>
<comment type="subcellular location">
    <subcellularLocation>
        <location evidence="1">Membrane</location>
    </subcellularLocation>
</comment>
<keyword evidence="3 5" id="KW-1133">Transmembrane helix</keyword>
<proteinExistence type="predicted"/>
<keyword evidence="2 5" id="KW-0812">Transmembrane</keyword>
<dbReference type="EMBL" id="KZ851903">
    <property type="protein sequence ID" value="RDH24028.1"/>
    <property type="molecule type" value="Genomic_DNA"/>
</dbReference>
<feature type="transmembrane region" description="Helical" evidence="5">
    <location>
        <begin position="388"/>
        <end position="406"/>
    </location>
</feature>
<dbReference type="GO" id="GO:0022857">
    <property type="term" value="F:transmembrane transporter activity"/>
    <property type="evidence" value="ECO:0007669"/>
    <property type="project" value="InterPro"/>
</dbReference>
<reference evidence="6 7" key="1">
    <citation type="submission" date="2018-07" db="EMBL/GenBank/DDBJ databases">
        <title>Section-level genome sequencing of Aspergillus section Nigri to investigate inter- and intra-species variation.</title>
        <authorList>
            <consortium name="DOE Joint Genome Institute"/>
            <person name="Vesth T.C."/>
            <person name="Nybo J.L."/>
            <person name="Theobald S."/>
            <person name="Frisvad J.C."/>
            <person name="Larsen T.O."/>
            <person name="Nielsen K.F."/>
            <person name="Hoof J.B."/>
            <person name="Brandl J."/>
            <person name="Salamov A."/>
            <person name="Riley R."/>
            <person name="Gladden J.M."/>
            <person name="Phatale P."/>
            <person name="Nielsen M.T."/>
            <person name="Lyhne E.K."/>
            <person name="Kogle M.E."/>
            <person name="Strasser K."/>
            <person name="McDonnell E."/>
            <person name="Barry K."/>
            <person name="Clum A."/>
            <person name="Chen C."/>
            <person name="Nolan M."/>
            <person name="Sandor L."/>
            <person name="Kuo A."/>
            <person name="Lipzen A."/>
            <person name="Hainaut M."/>
            <person name="Drula E."/>
            <person name="Tsang A."/>
            <person name="Magnuson J.K."/>
            <person name="Henrissat B."/>
            <person name="Wiebenga A."/>
            <person name="Simmons B.A."/>
            <person name="Makela M.R."/>
            <person name="De vries R.P."/>
            <person name="Grigoriev I.V."/>
            <person name="Mortensen U.H."/>
            <person name="Baker S.E."/>
            <person name="Andersen M.R."/>
        </authorList>
    </citation>
    <scope>NUCLEOTIDE SEQUENCE [LARGE SCALE GENOMIC DNA]</scope>
    <source>
        <strain evidence="6 7">ATCC 13496</strain>
    </source>
</reference>
<evidence type="ECO:0000256" key="3">
    <source>
        <dbReference type="ARBA" id="ARBA00022989"/>
    </source>
</evidence>
<evidence type="ECO:0000313" key="6">
    <source>
        <dbReference type="EMBL" id="RDH24028.1"/>
    </source>
</evidence>
<feature type="transmembrane region" description="Helical" evidence="5">
    <location>
        <begin position="245"/>
        <end position="263"/>
    </location>
</feature>
<protein>
    <recommendedName>
        <fullName evidence="8">MFS general substrate transporter</fullName>
    </recommendedName>
</protein>
<keyword evidence="4 5" id="KW-0472">Membrane</keyword>
<dbReference type="PANTHER" id="PTHR48021">
    <property type="match status" value="1"/>
</dbReference>
<feature type="transmembrane region" description="Helical" evidence="5">
    <location>
        <begin position="315"/>
        <end position="345"/>
    </location>
</feature>
<gene>
    <name evidence="6" type="ORF">M747DRAFT_367661</name>
</gene>
<dbReference type="InterPro" id="IPR036259">
    <property type="entry name" value="MFS_trans_sf"/>
</dbReference>
<evidence type="ECO:0000256" key="5">
    <source>
        <dbReference type="SAM" id="Phobius"/>
    </source>
</evidence>
<dbReference type="VEuPathDB" id="FungiDB:M747DRAFT_367661"/>
<feature type="transmembrane region" description="Helical" evidence="5">
    <location>
        <begin position="484"/>
        <end position="503"/>
    </location>
</feature>
<evidence type="ECO:0000313" key="7">
    <source>
        <dbReference type="Proteomes" id="UP000253845"/>
    </source>
</evidence>
<accession>A0A370C897</accession>
<feature type="transmembrane region" description="Helical" evidence="5">
    <location>
        <begin position="351"/>
        <end position="376"/>
    </location>
</feature>
<sequence>MSGFNAISPRRPDLRSHHILLDADEFVTKYDIDDLRDEIRTGALLVDDPDHIGCFECLADEETRALALERQPIPVFSRTLFNWPWRFPCVCTIGGLLWGFTELLFEQLLLDMDPSDAEPGTEIAKHIVKMMEGWSVWIAKIVGLWCAIPLLRLLGRRGAGYGVVGLRLASLLVLLVFPKFSTPTYKAFPATTSGMFACIVSMYIAETAPVSQRGSIFIAWQASQSGAILLFSQLIFQNIDLSSHAYWLIALCLVGLWMCFRVSPESPYWHARNGEMRQAYKALIRCRRTAMQASRDLYRIYLIGTQKAGRTTVRLVLQALAITTVFLLSTIVPKVLATLLIFSFLEGVQEYGIQFVTTLFVPLIITGALIMFLVPLSINLIERIGRRGLILASMSVVSCIIFAMMLSYPSIAISFLLVVPSFFHKIVWEIYAAEVSCSVGREEAMAATLTVSLLQDTGLAYWMVNIVKNRPASLSPNYFLGAPISFFFFLHCVCMVLLFLLLIETRGRTLEEILALLQASLVNRVAYRIRVYTPYIFKRIFLRQRVKLETFEESEYGTRAIRLGSIDTAPTFRSYSFV</sequence>
<organism evidence="6 7">
    <name type="scientific">Aspergillus niger ATCC 13496</name>
    <dbReference type="NCBI Taxonomy" id="1353008"/>
    <lineage>
        <taxon>Eukaryota</taxon>
        <taxon>Fungi</taxon>
        <taxon>Dikarya</taxon>
        <taxon>Ascomycota</taxon>
        <taxon>Pezizomycotina</taxon>
        <taxon>Eurotiomycetes</taxon>
        <taxon>Eurotiomycetidae</taxon>
        <taxon>Eurotiales</taxon>
        <taxon>Aspergillaceae</taxon>
        <taxon>Aspergillus</taxon>
        <taxon>Aspergillus subgen. Circumdati</taxon>
    </lineage>
</organism>
<evidence type="ECO:0000256" key="2">
    <source>
        <dbReference type="ARBA" id="ARBA00022692"/>
    </source>
</evidence>
<dbReference type="SUPFAM" id="SSF103473">
    <property type="entry name" value="MFS general substrate transporter"/>
    <property type="match status" value="1"/>
</dbReference>
<feature type="transmembrane region" description="Helical" evidence="5">
    <location>
        <begin position="217"/>
        <end position="239"/>
    </location>
</feature>
<dbReference type="Pfam" id="PF00083">
    <property type="entry name" value="Sugar_tr"/>
    <property type="match status" value="1"/>
</dbReference>
<feature type="transmembrane region" description="Helical" evidence="5">
    <location>
        <begin position="187"/>
        <end position="205"/>
    </location>
</feature>
<dbReference type="AlphaFoldDB" id="A0A370C897"/>
<dbReference type="InterPro" id="IPR005828">
    <property type="entry name" value="MFS_sugar_transport-like"/>
</dbReference>
<dbReference type="InterPro" id="IPR050549">
    <property type="entry name" value="MFS_Trehalose_Transporter"/>
</dbReference>
<dbReference type="Proteomes" id="UP000253845">
    <property type="component" value="Unassembled WGS sequence"/>
</dbReference>
<feature type="transmembrane region" description="Helical" evidence="5">
    <location>
        <begin position="134"/>
        <end position="154"/>
    </location>
</feature>
<evidence type="ECO:0000256" key="4">
    <source>
        <dbReference type="ARBA" id="ARBA00023136"/>
    </source>
</evidence>
<dbReference type="Gene3D" id="1.20.1250.20">
    <property type="entry name" value="MFS general substrate transporter like domains"/>
    <property type="match status" value="1"/>
</dbReference>
<feature type="transmembrane region" description="Helical" evidence="5">
    <location>
        <begin position="161"/>
        <end position="181"/>
    </location>
</feature>
<dbReference type="GO" id="GO:0016020">
    <property type="term" value="C:membrane"/>
    <property type="evidence" value="ECO:0007669"/>
    <property type="project" value="UniProtKB-SubCell"/>
</dbReference>
<evidence type="ECO:0000256" key="1">
    <source>
        <dbReference type="ARBA" id="ARBA00004370"/>
    </source>
</evidence>